<feature type="region of interest" description="Disordered" evidence="1">
    <location>
        <begin position="112"/>
        <end position="144"/>
    </location>
</feature>
<evidence type="ECO:0000313" key="2">
    <source>
        <dbReference type="EMBL" id="KAJ1194902.1"/>
    </source>
</evidence>
<dbReference type="EMBL" id="JANPWB010000004">
    <property type="protein sequence ID" value="KAJ1194902.1"/>
    <property type="molecule type" value="Genomic_DNA"/>
</dbReference>
<reference evidence="2" key="1">
    <citation type="journal article" date="2022" name="bioRxiv">
        <title>Sequencing and chromosome-scale assembly of the giantPleurodeles waltlgenome.</title>
        <authorList>
            <person name="Brown T."/>
            <person name="Elewa A."/>
            <person name="Iarovenko S."/>
            <person name="Subramanian E."/>
            <person name="Araus A.J."/>
            <person name="Petzold A."/>
            <person name="Susuki M."/>
            <person name="Suzuki K.-i.T."/>
            <person name="Hayashi T."/>
            <person name="Toyoda A."/>
            <person name="Oliveira C."/>
            <person name="Osipova E."/>
            <person name="Leigh N.D."/>
            <person name="Simon A."/>
            <person name="Yun M.H."/>
        </authorList>
    </citation>
    <scope>NUCLEOTIDE SEQUENCE</scope>
    <source>
        <strain evidence="2">20211129_DDA</strain>
        <tissue evidence="2">Liver</tissue>
    </source>
</reference>
<accession>A0AAV7V0P6</accession>
<dbReference type="AlphaFoldDB" id="A0AAV7V0P6"/>
<name>A0AAV7V0P6_PLEWA</name>
<evidence type="ECO:0000256" key="1">
    <source>
        <dbReference type="SAM" id="MobiDB-lite"/>
    </source>
</evidence>
<organism evidence="2 3">
    <name type="scientific">Pleurodeles waltl</name>
    <name type="common">Iberian ribbed newt</name>
    <dbReference type="NCBI Taxonomy" id="8319"/>
    <lineage>
        <taxon>Eukaryota</taxon>
        <taxon>Metazoa</taxon>
        <taxon>Chordata</taxon>
        <taxon>Craniata</taxon>
        <taxon>Vertebrata</taxon>
        <taxon>Euteleostomi</taxon>
        <taxon>Amphibia</taxon>
        <taxon>Batrachia</taxon>
        <taxon>Caudata</taxon>
        <taxon>Salamandroidea</taxon>
        <taxon>Salamandridae</taxon>
        <taxon>Pleurodelinae</taxon>
        <taxon>Pleurodeles</taxon>
    </lineage>
</organism>
<keyword evidence="3" id="KW-1185">Reference proteome</keyword>
<protein>
    <submittedName>
        <fullName evidence="2">Uncharacterized protein</fullName>
    </submittedName>
</protein>
<sequence length="207" mass="22444">MAGYEDQTDDGYYLDESSGSFEQDLVNVLDAGVRHTVNQALAQAIKPIKHHLIGFAEQQGWVAASGVQSIIELSLSGGPQSIKQSHNPHSADFENLIRAMAKEHDYNALDQKEAASDLASSSSDHSSEQGDDPSRKRKKKSHHQEGICIIRQGLSQHKAAASVHLLTMVVTRLTMGDTTNDLLTSAQHSLVPVEPTPMKPIGGSVWL</sequence>
<gene>
    <name evidence="2" type="ORF">NDU88_004187</name>
</gene>
<evidence type="ECO:0000313" key="3">
    <source>
        <dbReference type="Proteomes" id="UP001066276"/>
    </source>
</evidence>
<feature type="compositionally biased region" description="Basic and acidic residues" evidence="1">
    <location>
        <begin position="125"/>
        <end position="134"/>
    </location>
</feature>
<comment type="caution">
    <text evidence="2">The sequence shown here is derived from an EMBL/GenBank/DDBJ whole genome shotgun (WGS) entry which is preliminary data.</text>
</comment>
<proteinExistence type="predicted"/>
<dbReference type="Proteomes" id="UP001066276">
    <property type="component" value="Chromosome 2_2"/>
</dbReference>